<accession>A0A195F858</accession>
<keyword evidence="4" id="KW-1185">Reference proteome</keyword>
<dbReference type="Proteomes" id="UP000078541">
    <property type="component" value="Unassembled WGS sequence"/>
</dbReference>
<feature type="compositionally biased region" description="Low complexity" evidence="1">
    <location>
        <begin position="1590"/>
        <end position="1603"/>
    </location>
</feature>
<feature type="region of interest" description="Disordered" evidence="1">
    <location>
        <begin position="337"/>
        <end position="359"/>
    </location>
</feature>
<feature type="region of interest" description="Disordered" evidence="1">
    <location>
        <begin position="1161"/>
        <end position="1234"/>
    </location>
</feature>
<feature type="region of interest" description="Disordered" evidence="1">
    <location>
        <begin position="1443"/>
        <end position="1520"/>
    </location>
</feature>
<organism evidence="3 4">
    <name type="scientific">Trachymyrmex septentrionalis</name>
    <dbReference type="NCBI Taxonomy" id="34720"/>
    <lineage>
        <taxon>Eukaryota</taxon>
        <taxon>Metazoa</taxon>
        <taxon>Ecdysozoa</taxon>
        <taxon>Arthropoda</taxon>
        <taxon>Hexapoda</taxon>
        <taxon>Insecta</taxon>
        <taxon>Pterygota</taxon>
        <taxon>Neoptera</taxon>
        <taxon>Endopterygota</taxon>
        <taxon>Hymenoptera</taxon>
        <taxon>Apocrita</taxon>
        <taxon>Aculeata</taxon>
        <taxon>Formicoidea</taxon>
        <taxon>Formicidae</taxon>
        <taxon>Myrmicinae</taxon>
        <taxon>Trachymyrmex</taxon>
    </lineage>
</organism>
<feature type="compositionally biased region" description="Basic and acidic residues" evidence="1">
    <location>
        <begin position="1494"/>
        <end position="1503"/>
    </location>
</feature>
<feature type="compositionally biased region" description="Polar residues" evidence="1">
    <location>
        <begin position="792"/>
        <end position="803"/>
    </location>
</feature>
<feature type="compositionally biased region" description="Polar residues" evidence="1">
    <location>
        <begin position="344"/>
        <end position="357"/>
    </location>
</feature>
<feature type="compositionally biased region" description="Polar residues" evidence="1">
    <location>
        <begin position="1633"/>
        <end position="1651"/>
    </location>
</feature>
<sequence>MEPEQRGRTSRASSTSSLGREVRCGCQFYRSDSLLPERRALLVRPSSRTMQQPPAVRCSEHDYEPIAPPPPSLPHPAMAPVVRITDTDVMPVADSDDSIDDRSRLPPELILDGDVILPLDGKIEDSAMEGRELGETGGDTSEELEPTAQQFQDRLEERFLASTPYTESRTDGEVNTSQIDSSVVEELPLRRGARGLPQRLKTQASKLRSRLRGFQRPTFSFPQKRQKPEKATTTTTTTTTTTARSAAASSGKSDKSRKSVEKRPSRIDRIRTSISEKTEKFNLERPRFSLPDRSKFHLPERPKFSLPDKSRFHLPDKSKFNIKKPNIRLPSALARVKRPPPLREQQQQHSTESTAGSKRNIFDFATYPRIFDKKSKKRGEYATSSPKDSRTQSAESATFPRTRKTKSFGTRWAQRFGDSAYVQDQDRPEEAAGSEGSPPWHQSSMEEPPRLSAGTEEEIMAAAHAIPWEDTKKREQYEEEEIQYMDYEQESSEMSDRHPAPPKRSYKSRRWEESYEHEEVMEVDPKLYDQEMKHVHRDDTEENEDAAVQDDWHAEQQMMHKEKFRPILKSRSLDEDMPRVLEQERYGGAFMAMDPRRFGLRKMASEEEEGEEEHEPSSIQSDREQQASSGSSCDRRRRGVIEEIDSDEFFLRQSGISQDDMNLGNYLTDEIRDALRAEVINALQDDELPSTPPQRPVRTRTLRKHKADLAESNEAVPPVRPKRERSAAARHSREASIEMFRERTRSDSRSDSRHRVVYQTEGEQPEPLQEPLDDIVVVKPVRRKSRSSLRSHSQPPMETSILSPSTPITAVLDSPATLSTVPPIVPIRRKRSHRETMMDRRNGDVSAPICNGHRDDWEIEIIESRKPIIPARSSRSRQSLTERFANGDVVMSASHEDIENLDARLQRQDTVPEPLPIPPKRRSRSRTMSVVDEDRTSHGAESLPEAGYVEEDIPREEEENSSARDISGYAIVEKREKPPRPPPPRRKRDKFATTPRPTPPKRPQRAYSTLRPTTIRDVSTTSDTIISMTLIPSESAPYIEVDVDEVEHKDFRSGELLDKIQGRPLPAPPRPPRIRKEHAMAGRPRTPFEYEETMETTAATQTDPLPDDMVIEELEITQAKLIMTPSRSGSQIMVSMEHIPSPSRTTTPPVPPLPILQFLRKEEEEEEEEEKGEEGEEERLPKEEDIRMAYETASLTSPSPTREIDFREESKHRSAPHLEEHVTEESQSRPQIRSSFLSDEPLRISSLEVGDLKVDRLSVSQIEAHKIVASEVDAMMITASKLRGGDSMEESLSPAIIRELIAIRSHLETVMTTQAQERYRESEKESASHKITDIPIKANSPVQERQPASQDVPTEAAKPSETVVNEPTSTEDEKTDAGEDKKVVTNVVDVRDKEISHPLSVVQAKEFPSPQTLTIDELEFKGKESTTHLFTVAQDKSLRILDSEHPLTLSPRTTSGSHVDESRASYPPSDTPSTRPSESREYPPSDAPSTQPSELRESPDRVGESPSISVQTTTTTITTTTTTTTATATITTATTELGAMSTDLRSSKNDVSDNKEEQTPRKSRSRSSSPTKGITRQTASPVRSLPPAISVTPDTSTPDSTVPRHGGISADAKPQRAVISYSSDTRHDVPKDSQPQRAVISQSSDVGQSLTEKQRESSQSPVSSFPLSSTHFIAFPASEIPAQFFSLSETPTNQRSDIEPGVIDTTQQLLRALRLAGIKAMRYFIGYLASTLSMDDSREKIRDVELTICALLLLIAGLLIYYFSSTRIVTHHHHWDYFNPPQ</sequence>
<feature type="compositionally biased region" description="Basic and acidic residues" evidence="1">
    <location>
        <begin position="1202"/>
        <end position="1227"/>
    </location>
</feature>
<keyword evidence="2" id="KW-1133">Transmembrane helix</keyword>
<evidence type="ECO:0000256" key="1">
    <source>
        <dbReference type="SAM" id="MobiDB-lite"/>
    </source>
</evidence>
<feature type="region of interest" description="Disordered" evidence="1">
    <location>
        <begin position="291"/>
        <end position="316"/>
    </location>
</feature>
<evidence type="ECO:0000313" key="4">
    <source>
        <dbReference type="Proteomes" id="UP000078541"/>
    </source>
</evidence>
<feature type="region of interest" description="Disordered" evidence="1">
    <location>
        <begin position="1314"/>
        <end position="1381"/>
    </location>
</feature>
<dbReference type="KEGG" id="tsep:108751110"/>
<feature type="compositionally biased region" description="Basic and acidic residues" evidence="1">
    <location>
        <begin position="1178"/>
        <end position="1188"/>
    </location>
</feature>
<feature type="region of interest" description="Disordered" evidence="1">
    <location>
        <begin position="43"/>
        <end position="75"/>
    </location>
</feature>
<feature type="compositionally biased region" description="Basic and acidic residues" evidence="1">
    <location>
        <begin position="1317"/>
        <end position="1332"/>
    </location>
</feature>
<feature type="compositionally biased region" description="Low complexity" evidence="1">
    <location>
        <begin position="231"/>
        <end position="250"/>
    </location>
</feature>
<feature type="region of interest" description="Disordered" evidence="1">
    <location>
        <begin position="783"/>
        <end position="803"/>
    </location>
</feature>
<feature type="compositionally biased region" description="Acidic residues" evidence="1">
    <location>
        <begin position="477"/>
        <end position="493"/>
    </location>
</feature>
<evidence type="ECO:0000313" key="3">
    <source>
        <dbReference type="EMBL" id="KYN36244.1"/>
    </source>
</evidence>
<protein>
    <recommendedName>
        <fullName evidence="5">Zonadhesin</fullName>
    </recommendedName>
</protein>
<feature type="region of interest" description="Disordered" evidence="1">
    <location>
        <begin position="904"/>
        <end position="1014"/>
    </location>
</feature>
<feature type="compositionally biased region" description="Basic and acidic residues" evidence="1">
    <location>
        <begin position="467"/>
        <end position="476"/>
    </location>
</feature>
<feature type="compositionally biased region" description="Polar residues" evidence="1">
    <location>
        <begin position="382"/>
        <end position="396"/>
    </location>
</feature>
<feature type="region of interest" description="Disordered" evidence="1">
    <location>
        <begin position="194"/>
        <end position="273"/>
    </location>
</feature>
<feature type="region of interest" description="Disordered" evidence="1">
    <location>
        <begin position="597"/>
        <end position="639"/>
    </location>
</feature>
<feature type="region of interest" description="Disordered" evidence="1">
    <location>
        <begin position="1060"/>
        <end position="1081"/>
    </location>
</feature>
<feature type="compositionally biased region" description="Low complexity" evidence="1">
    <location>
        <begin position="10"/>
        <end position="19"/>
    </location>
</feature>
<evidence type="ECO:0000256" key="2">
    <source>
        <dbReference type="SAM" id="Phobius"/>
    </source>
</evidence>
<feature type="region of interest" description="Disordered" evidence="1">
    <location>
        <begin position="1"/>
        <end position="20"/>
    </location>
</feature>
<proteinExistence type="predicted"/>
<feature type="region of interest" description="Disordered" evidence="1">
    <location>
        <begin position="1536"/>
        <end position="1663"/>
    </location>
</feature>
<keyword evidence="2" id="KW-0472">Membrane</keyword>
<evidence type="ECO:0008006" key="5">
    <source>
        <dbReference type="Google" id="ProtNLM"/>
    </source>
</evidence>
<feature type="compositionally biased region" description="Basic and acidic residues" evidence="1">
    <location>
        <begin position="1545"/>
        <end position="1560"/>
    </location>
</feature>
<name>A0A195F858_9HYME</name>
<dbReference type="EMBL" id="KQ981744">
    <property type="protein sequence ID" value="KYN36244.1"/>
    <property type="molecule type" value="Genomic_DNA"/>
</dbReference>
<feature type="compositionally biased region" description="Basic residues" evidence="1">
    <location>
        <begin position="697"/>
        <end position="706"/>
    </location>
</feature>
<dbReference type="OrthoDB" id="6782661at2759"/>
<feature type="transmembrane region" description="Helical" evidence="2">
    <location>
        <begin position="1744"/>
        <end position="1763"/>
    </location>
</feature>
<dbReference type="STRING" id="34720.A0A195F858"/>
<gene>
    <name evidence="3" type="ORF">ALC56_09204</name>
</gene>
<feature type="compositionally biased region" description="Basic and acidic residues" evidence="1">
    <location>
        <begin position="509"/>
        <end position="527"/>
    </location>
</feature>
<feature type="compositionally biased region" description="Basic and acidic residues" evidence="1">
    <location>
        <begin position="724"/>
        <end position="754"/>
    </location>
</feature>
<feature type="compositionally biased region" description="Polar residues" evidence="1">
    <location>
        <begin position="1340"/>
        <end position="1352"/>
    </location>
</feature>
<feature type="region of interest" description="Disordered" evidence="1">
    <location>
        <begin position="375"/>
        <end position="527"/>
    </location>
</feature>
<feature type="region of interest" description="Disordered" evidence="1">
    <location>
        <begin position="682"/>
        <end position="768"/>
    </location>
</feature>
<reference evidence="3 4" key="1">
    <citation type="submission" date="2016-03" db="EMBL/GenBank/DDBJ databases">
        <title>Trachymyrmex septentrionalis WGS genome.</title>
        <authorList>
            <person name="Nygaard S."/>
            <person name="Hu H."/>
            <person name="Boomsma J."/>
            <person name="Zhang G."/>
        </authorList>
    </citation>
    <scope>NUCLEOTIDE SEQUENCE [LARGE SCALE GENOMIC DNA]</scope>
    <source>
        <strain evidence="3">Tsep2-gDNA-1</strain>
        <tissue evidence="3">Whole body</tissue>
    </source>
</reference>
<feature type="compositionally biased region" description="Acidic residues" evidence="1">
    <location>
        <begin position="1163"/>
        <end position="1177"/>
    </location>
</feature>
<feature type="compositionally biased region" description="Basic and acidic residues" evidence="1">
    <location>
        <begin position="1371"/>
        <end position="1381"/>
    </location>
</feature>
<feature type="compositionally biased region" description="Acidic residues" evidence="1">
    <location>
        <begin position="948"/>
        <end position="960"/>
    </location>
</feature>
<keyword evidence="2" id="KW-0812">Transmembrane</keyword>
<feature type="compositionally biased region" description="Basic and acidic residues" evidence="1">
    <location>
        <begin position="252"/>
        <end position="273"/>
    </location>
</feature>